<keyword evidence="2" id="KW-1185">Reference proteome</keyword>
<evidence type="ECO:0008006" key="3">
    <source>
        <dbReference type="Google" id="ProtNLM"/>
    </source>
</evidence>
<dbReference type="RefSeq" id="WP_184842542.1">
    <property type="nucleotide sequence ID" value="NZ_JACHMN010000003.1"/>
</dbReference>
<evidence type="ECO:0000313" key="1">
    <source>
        <dbReference type="EMBL" id="MBB5872620.1"/>
    </source>
</evidence>
<dbReference type="Proteomes" id="UP000587527">
    <property type="component" value="Unassembled WGS sequence"/>
</dbReference>
<protein>
    <recommendedName>
        <fullName evidence="3">Carboxypeptidase regulatory-like domain-containing protein</fullName>
    </recommendedName>
</protein>
<accession>A0A841C0X7</accession>
<reference evidence="1 2" key="1">
    <citation type="submission" date="2020-08" db="EMBL/GenBank/DDBJ databases">
        <title>Sequencing the genomes of 1000 actinobacteria strains.</title>
        <authorList>
            <person name="Klenk H.-P."/>
        </authorList>
    </citation>
    <scope>NUCLEOTIDE SEQUENCE [LARGE SCALE GENOMIC DNA]</scope>
    <source>
        <strain evidence="1 2">DSM 45362</strain>
    </source>
</reference>
<dbReference type="AlphaFoldDB" id="A0A841C0X7"/>
<proteinExistence type="predicted"/>
<dbReference type="EMBL" id="JACHMN010000003">
    <property type="protein sequence ID" value="MBB5872620.1"/>
    <property type="molecule type" value="Genomic_DNA"/>
</dbReference>
<evidence type="ECO:0000313" key="2">
    <source>
        <dbReference type="Proteomes" id="UP000587527"/>
    </source>
</evidence>
<sequence length="162" mass="17392">MSEPEGFDDLDGRILDGVRDLHDLLDPPPPDLADRVLFAMALANLDAEVARLQEDQLIGSGARGTERTRTISFDAETLTIMVTLVEMPDGLLRIDGWLGPAAPWRVELRLSDAAGAKSSLVVTADEGGRFVFPTVAHGLAQLVVHRDAGEARTDVVTPAVLL</sequence>
<organism evidence="1 2">
    <name type="scientific">Allocatelliglobosispora scoriae</name>
    <dbReference type="NCBI Taxonomy" id="643052"/>
    <lineage>
        <taxon>Bacteria</taxon>
        <taxon>Bacillati</taxon>
        <taxon>Actinomycetota</taxon>
        <taxon>Actinomycetes</taxon>
        <taxon>Micromonosporales</taxon>
        <taxon>Micromonosporaceae</taxon>
        <taxon>Allocatelliglobosispora</taxon>
    </lineage>
</organism>
<comment type="caution">
    <text evidence="1">The sequence shown here is derived from an EMBL/GenBank/DDBJ whole genome shotgun (WGS) entry which is preliminary data.</text>
</comment>
<name>A0A841C0X7_9ACTN</name>
<gene>
    <name evidence="1" type="ORF">F4553_006054</name>
</gene>